<keyword evidence="11" id="KW-0325">Glycoprotein</keyword>
<evidence type="ECO:0000256" key="7">
    <source>
        <dbReference type="ARBA" id="ARBA00022737"/>
    </source>
</evidence>
<dbReference type="Proteomes" id="UP001443914">
    <property type="component" value="Unassembled WGS sequence"/>
</dbReference>
<evidence type="ECO:0000313" key="15">
    <source>
        <dbReference type="EMBL" id="KAK9726827.1"/>
    </source>
</evidence>
<keyword evidence="4" id="KW-0433">Leucine-rich repeat</keyword>
<evidence type="ECO:0000256" key="8">
    <source>
        <dbReference type="ARBA" id="ARBA00022989"/>
    </source>
</evidence>
<name>A0AAW1KWG0_SAPOF</name>
<feature type="signal peptide" evidence="13">
    <location>
        <begin position="1"/>
        <end position="26"/>
    </location>
</feature>
<feature type="chain" id="PRO_5043329357" description="Leucine-rich repeat-containing N-terminal plant-type domain-containing protein" evidence="13">
    <location>
        <begin position="27"/>
        <end position="730"/>
    </location>
</feature>
<evidence type="ECO:0000259" key="14">
    <source>
        <dbReference type="Pfam" id="PF08263"/>
    </source>
</evidence>
<evidence type="ECO:0000256" key="12">
    <source>
        <dbReference type="SAM" id="Phobius"/>
    </source>
</evidence>
<evidence type="ECO:0000256" key="4">
    <source>
        <dbReference type="ARBA" id="ARBA00022614"/>
    </source>
</evidence>
<keyword evidence="7" id="KW-0677">Repeat</keyword>
<evidence type="ECO:0000256" key="6">
    <source>
        <dbReference type="ARBA" id="ARBA00022729"/>
    </source>
</evidence>
<comment type="similarity">
    <text evidence="2">Belongs to the RLP family.</text>
</comment>
<dbReference type="PROSITE" id="PS51450">
    <property type="entry name" value="LRR"/>
    <property type="match status" value="1"/>
</dbReference>
<dbReference type="Pfam" id="PF08263">
    <property type="entry name" value="LRRNT_2"/>
    <property type="match status" value="1"/>
</dbReference>
<protein>
    <recommendedName>
        <fullName evidence="14">Leucine-rich repeat-containing N-terminal plant-type domain-containing protein</fullName>
    </recommendedName>
</protein>
<organism evidence="15 16">
    <name type="scientific">Saponaria officinalis</name>
    <name type="common">Common soapwort</name>
    <name type="synonym">Lychnis saponaria</name>
    <dbReference type="NCBI Taxonomy" id="3572"/>
    <lineage>
        <taxon>Eukaryota</taxon>
        <taxon>Viridiplantae</taxon>
        <taxon>Streptophyta</taxon>
        <taxon>Embryophyta</taxon>
        <taxon>Tracheophyta</taxon>
        <taxon>Spermatophyta</taxon>
        <taxon>Magnoliopsida</taxon>
        <taxon>eudicotyledons</taxon>
        <taxon>Gunneridae</taxon>
        <taxon>Pentapetalae</taxon>
        <taxon>Caryophyllales</taxon>
        <taxon>Caryophyllaceae</taxon>
        <taxon>Caryophylleae</taxon>
        <taxon>Saponaria</taxon>
    </lineage>
</organism>
<proteinExistence type="inferred from homology"/>
<evidence type="ECO:0000256" key="3">
    <source>
        <dbReference type="ARBA" id="ARBA00022475"/>
    </source>
</evidence>
<comment type="caution">
    <text evidence="15">The sequence shown here is derived from an EMBL/GenBank/DDBJ whole genome shotgun (WGS) entry which is preliminary data.</text>
</comment>
<dbReference type="Gene3D" id="3.80.10.10">
    <property type="entry name" value="Ribonuclease Inhibitor"/>
    <property type="match status" value="4"/>
</dbReference>
<dbReference type="PANTHER" id="PTHR48052">
    <property type="entry name" value="UNNAMED PRODUCT"/>
    <property type="match status" value="1"/>
</dbReference>
<dbReference type="AlphaFoldDB" id="A0AAW1KWG0"/>
<evidence type="ECO:0000256" key="1">
    <source>
        <dbReference type="ARBA" id="ARBA00004251"/>
    </source>
</evidence>
<keyword evidence="8 12" id="KW-1133">Transmembrane helix</keyword>
<keyword evidence="10" id="KW-0675">Receptor</keyword>
<dbReference type="PRINTS" id="PR00019">
    <property type="entry name" value="LEURICHRPT"/>
</dbReference>
<dbReference type="PANTHER" id="PTHR48052:SF81">
    <property type="entry name" value="LEUCINE-RICH REPEAT-CONTAINING N-TERMINAL PLANT-TYPE DOMAIN-CONTAINING PROTEIN"/>
    <property type="match status" value="1"/>
</dbReference>
<reference evidence="15" key="1">
    <citation type="submission" date="2024-03" db="EMBL/GenBank/DDBJ databases">
        <title>WGS assembly of Saponaria officinalis var. Norfolk2.</title>
        <authorList>
            <person name="Jenkins J."/>
            <person name="Shu S."/>
            <person name="Grimwood J."/>
            <person name="Barry K."/>
            <person name="Goodstein D."/>
            <person name="Schmutz J."/>
            <person name="Leebens-Mack J."/>
            <person name="Osbourn A."/>
        </authorList>
    </citation>
    <scope>NUCLEOTIDE SEQUENCE [LARGE SCALE GENOMIC DNA]</scope>
    <source>
        <strain evidence="15">JIC</strain>
    </source>
</reference>
<dbReference type="SMART" id="SM00369">
    <property type="entry name" value="LRR_TYP"/>
    <property type="match status" value="11"/>
</dbReference>
<sequence>MFLELSLLQTLYFNLFILLLNSVSFSYQQICNPQDRQSLLTFSDHVTTTSTTPLNWNPVSDCCSTWEGIACDDKGRVIRLWLPSRSLTGTISSSIGNLTSLSHLNLSSNSFSGSLPNALFTSFKSLEIIDLSYNHLSGDLVKSFSLNNTFPSTIQVVAIADNHFSGRIELSWFVLASNLTAFDVCNNDFTGQIPGSICTDSPLLRVLDFSNNQFTGQIPAGFGRCSKLVVFRAGLNYLSGSIPNDIYGLQSLVDLSVHANNLSGSINGVLKLTNLKILALHSNNFYGTIPKNIGNLSKLEQLDLHSNNLSGFLPTSLLNCTNLVKLILRVNFLQGNISTLDFSRLSKLKILDIGNNNFTGNIPESLFTCTSLTAIRVATNRLTGRISPNVMALTSLSYLSLSNNSFANVSDAIKILAACKSLTTLTLSKNFYDEVLPGEENFIGSHEFNSLQVLALGGCNFKGQIPTWLVHIKSLEILDLSFNQITGTIPGWFETLPSLFYLDLSMNRLTGQLPLQLSRLSALKSKTVMDNLSRDYLEIPLLVMPENTSRNNYNQLAHLPPAIYLGGNALTGNIPRELSQLLNLHVLDLGQNQLSGSIPSEFSRLTNLEILDLSQNGLTGEIPLSLQNLYFLSEFNVSYNNLEGPIPTGGQFNTFTEFSYVGNPGLCGQILQNRCSRQSRPPKQHHDSSNVGIEDNPFLHGLIIGVITIFPTVFVIRMIPQFKILYSYKR</sequence>
<evidence type="ECO:0000256" key="2">
    <source>
        <dbReference type="ARBA" id="ARBA00009592"/>
    </source>
</evidence>
<dbReference type="FunFam" id="3.80.10.10:FF:000213">
    <property type="entry name" value="Tyrosine-sulfated glycopeptide receptor 1"/>
    <property type="match status" value="1"/>
</dbReference>
<dbReference type="InterPro" id="IPR013210">
    <property type="entry name" value="LRR_N_plant-typ"/>
</dbReference>
<feature type="transmembrane region" description="Helical" evidence="12">
    <location>
        <begin position="698"/>
        <end position="720"/>
    </location>
</feature>
<dbReference type="EMBL" id="JBDFQZ010000005">
    <property type="protein sequence ID" value="KAK9726827.1"/>
    <property type="molecule type" value="Genomic_DNA"/>
</dbReference>
<evidence type="ECO:0000256" key="9">
    <source>
        <dbReference type="ARBA" id="ARBA00023136"/>
    </source>
</evidence>
<evidence type="ECO:0000256" key="13">
    <source>
        <dbReference type="SAM" id="SignalP"/>
    </source>
</evidence>
<keyword evidence="5 12" id="KW-0812">Transmembrane</keyword>
<dbReference type="FunFam" id="3.80.10.10:FF:000041">
    <property type="entry name" value="LRR receptor-like serine/threonine-protein kinase ERECTA"/>
    <property type="match status" value="1"/>
</dbReference>
<dbReference type="SUPFAM" id="SSF52058">
    <property type="entry name" value="L domain-like"/>
    <property type="match status" value="3"/>
</dbReference>
<evidence type="ECO:0000313" key="16">
    <source>
        <dbReference type="Proteomes" id="UP001443914"/>
    </source>
</evidence>
<evidence type="ECO:0000256" key="5">
    <source>
        <dbReference type="ARBA" id="ARBA00022692"/>
    </source>
</evidence>
<dbReference type="InterPro" id="IPR001611">
    <property type="entry name" value="Leu-rich_rpt"/>
</dbReference>
<dbReference type="Pfam" id="PF13855">
    <property type="entry name" value="LRR_8"/>
    <property type="match status" value="1"/>
</dbReference>
<dbReference type="GO" id="GO:0005886">
    <property type="term" value="C:plasma membrane"/>
    <property type="evidence" value="ECO:0007669"/>
    <property type="project" value="UniProtKB-SubCell"/>
</dbReference>
<keyword evidence="9 12" id="KW-0472">Membrane</keyword>
<evidence type="ECO:0000256" key="11">
    <source>
        <dbReference type="ARBA" id="ARBA00023180"/>
    </source>
</evidence>
<feature type="domain" description="Leucine-rich repeat-containing N-terminal plant-type" evidence="14">
    <location>
        <begin position="33"/>
        <end position="72"/>
    </location>
</feature>
<keyword evidence="16" id="KW-1185">Reference proteome</keyword>
<evidence type="ECO:0000256" key="10">
    <source>
        <dbReference type="ARBA" id="ARBA00023170"/>
    </source>
</evidence>
<dbReference type="InterPro" id="IPR032675">
    <property type="entry name" value="LRR_dom_sf"/>
</dbReference>
<dbReference type="Pfam" id="PF00560">
    <property type="entry name" value="LRR_1"/>
    <property type="match status" value="8"/>
</dbReference>
<dbReference type="InterPro" id="IPR003591">
    <property type="entry name" value="Leu-rich_rpt_typical-subtyp"/>
</dbReference>
<keyword evidence="6 13" id="KW-0732">Signal</keyword>
<dbReference type="FunFam" id="3.80.10.10:FF:000129">
    <property type="entry name" value="Leucine-rich repeat receptor-like kinase"/>
    <property type="match status" value="1"/>
</dbReference>
<comment type="subcellular location">
    <subcellularLocation>
        <location evidence="1">Cell membrane</location>
        <topology evidence="1">Single-pass type I membrane protein</topology>
    </subcellularLocation>
</comment>
<keyword evidence="3" id="KW-1003">Cell membrane</keyword>
<gene>
    <name evidence="15" type="ORF">RND81_05G239900</name>
</gene>
<accession>A0AAW1KWG0</accession>